<keyword evidence="2" id="KW-0808">Transferase</keyword>
<dbReference type="PANTHER" id="PTHR43792:SF1">
    <property type="entry name" value="N-ACETYLTRANSFERASE DOMAIN-CONTAINING PROTEIN"/>
    <property type="match status" value="1"/>
</dbReference>
<dbReference type="Gene3D" id="3.40.630.30">
    <property type="match status" value="1"/>
</dbReference>
<dbReference type="HOGENOM" id="CLU_013985_3_1_6"/>
<accession>A8H4U2</accession>
<dbReference type="Proteomes" id="UP000002608">
    <property type="component" value="Chromosome"/>
</dbReference>
<proteinExistence type="predicted"/>
<name>A8H4U2_SHEPA</name>
<dbReference type="eggNOG" id="COG1670">
    <property type="taxonomic scope" value="Bacteria"/>
</dbReference>
<dbReference type="InterPro" id="IPR051531">
    <property type="entry name" value="N-acetyltransferase"/>
</dbReference>
<keyword evidence="3" id="KW-1185">Reference proteome</keyword>
<evidence type="ECO:0000259" key="1">
    <source>
        <dbReference type="PROSITE" id="PS51186"/>
    </source>
</evidence>
<evidence type="ECO:0000313" key="2">
    <source>
        <dbReference type="EMBL" id="ABV87579.1"/>
    </source>
</evidence>
<dbReference type="SUPFAM" id="SSF55729">
    <property type="entry name" value="Acyl-CoA N-acyltransferases (Nat)"/>
    <property type="match status" value="1"/>
</dbReference>
<dbReference type="STRING" id="398579.Spea_2259"/>
<sequence>MMIPLVDYKWIFAGMTTLKTDRLVISPMTLDDAELLFELDQDPMVMRYISCGRKTTRDEIDNVFLPRLAKYLNLEKGWGIWKVFVYSVENSQHAIEDDLFVGWILIRPMNYFTEKPEFNNLEIGWRFKQSAWGKGIATESARVVVDHLVNTQVDIKYLSAIADEQNLASINIMKKLGMKFIKKISHPDVADDVEVVLYSRTL</sequence>
<feature type="domain" description="N-acetyltransferase" evidence="1">
    <location>
        <begin position="23"/>
        <end position="202"/>
    </location>
</feature>
<dbReference type="PANTHER" id="PTHR43792">
    <property type="entry name" value="GNAT FAMILY, PUTATIVE (AFU_ORTHOLOGUE AFUA_3G00765)-RELATED-RELATED"/>
    <property type="match status" value="1"/>
</dbReference>
<dbReference type="GO" id="GO:0016747">
    <property type="term" value="F:acyltransferase activity, transferring groups other than amino-acyl groups"/>
    <property type="evidence" value="ECO:0007669"/>
    <property type="project" value="InterPro"/>
</dbReference>
<gene>
    <name evidence="2" type="ordered locus">Spea_2259</name>
</gene>
<reference evidence="2 3" key="1">
    <citation type="submission" date="2007-10" db="EMBL/GenBank/DDBJ databases">
        <title>Complete sequence of Shewanella pealeana ATCC 700345.</title>
        <authorList>
            <consortium name="US DOE Joint Genome Institute"/>
            <person name="Copeland A."/>
            <person name="Lucas S."/>
            <person name="Lapidus A."/>
            <person name="Barry K."/>
            <person name="Glavina del Rio T."/>
            <person name="Dalin E."/>
            <person name="Tice H."/>
            <person name="Pitluck S."/>
            <person name="Chertkov O."/>
            <person name="Brettin T."/>
            <person name="Bruce D."/>
            <person name="Detter J.C."/>
            <person name="Han C."/>
            <person name="Schmutz J."/>
            <person name="Larimer F."/>
            <person name="Land M."/>
            <person name="Hauser L."/>
            <person name="Kyrpides N."/>
            <person name="Kim E."/>
            <person name="Zhao J.-S.Z."/>
            <person name="Manno D."/>
            <person name="Hawari J."/>
            <person name="Richardson P."/>
        </authorList>
    </citation>
    <scope>NUCLEOTIDE SEQUENCE [LARGE SCALE GENOMIC DNA]</scope>
    <source>
        <strain evidence="3">ATCC 700345 / ANG-SQ1</strain>
    </source>
</reference>
<dbReference type="KEGG" id="spl:Spea_2259"/>
<dbReference type="EMBL" id="CP000851">
    <property type="protein sequence ID" value="ABV87579.1"/>
    <property type="molecule type" value="Genomic_DNA"/>
</dbReference>
<dbReference type="InterPro" id="IPR000182">
    <property type="entry name" value="GNAT_dom"/>
</dbReference>
<dbReference type="AlphaFoldDB" id="A8H4U2"/>
<organism evidence="2 3">
    <name type="scientific">Shewanella pealeana (strain ATCC 700345 / ANG-SQ1)</name>
    <dbReference type="NCBI Taxonomy" id="398579"/>
    <lineage>
        <taxon>Bacteria</taxon>
        <taxon>Pseudomonadati</taxon>
        <taxon>Pseudomonadota</taxon>
        <taxon>Gammaproteobacteria</taxon>
        <taxon>Alteromonadales</taxon>
        <taxon>Shewanellaceae</taxon>
        <taxon>Shewanella</taxon>
    </lineage>
</organism>
<dbReference type="InterPro" id="IPR016181">
    <property type="entry name" value="Acyl_CoA_acyltransferase"/>
</dbReference>
<dbReference type="PROSITE" id="PS51186">
    <property type="entry name" value="GNAT"/>
    <property type="match status" value="1"/>
</dbReference>
<protein>
    <submittedName>
        <fullName evidence="2">GCN5-related N-acetyltransferase</fullName>
    </submittedName>
</protein>
<evidence type="ECO:0000313" key="3">
    <source>
        <dbReference type="Proteomes" id="UP000002608"/>
    </source>
</evidence>
<dbReference type="Pfam" id="PF13302">
    <property type="entry name" value="Acetyltransf_3"/>
    <property type="match status" value="1"/>
</dbReference>